<evidence type="ECO:0000259" key="1">
    <source>
        <dbReference type="Pfam" id="PF07484"/>
    </source>
</evidence>
<evidence type="ECO:0000313" key="3">
    <source>
        <dbReference type="Proteomes" id="UP001155059"/>
    </source>
</evidence>
<reference evidence="2 3" key="1">
    <citation type="journal article" date="2022" name="Int. J. Syst. Evol. Microbiol.">
        <title>Pseudomonas aegrilactucae sp. nov. and Pseudomonas morbosilactucae sp. nov., pathogens causing bacterial rot of lettuce in Japan.</title>
        <authorList>
            <person name="Sawada H."/>
            <person name="Fujikawa T."/>
            <person name="Satou M."/>
        </authorList>
    </citation>
    <scope>NUCLEOTIDE SEQUENCE [LARGE SCALE GENOMIC DNA]</scope>
    <source>
        <strain evidence="2 3">MAFF 302030</strain>
    </source>
</reference>
<name>A0A9X1YZ75_9PSED</name>
<comment type="caution">
    <text evidence="2">The sequence shown here is derived from an EMBL/GenBank/DDBJ whole genome shotgun (WGS) entry which is preliminary data.</text>
</comment>
<dbReference type="RefSeq" id="WP_268266510.1">
    <property type="nucleotide sequence ID" value="NZ_JALQCW010000072.1"/>
</dbReference>
<evidence type="ECO:0000313" key="2">
    <source>
        <dbReference type="EMBL" id="MCK9800850.1"/>
    </source>
</evidence>
<dbReference type="Proteomes" id="UP001155059">
    <property type="component" value="Unassembled WGS sequence"/>
</dbReference>
<dbReference type="InterPro" id="IPR037053">
    <property type="entry name" value="Phage_tail_collar_dom_sf"/>
</dbReference>
<protein>
    <submittedName>
        <fullName evidence="2">Tail fiber protein</fullName>
    </submittedName>
</protein>
<accession>A0A9X1YZ75</accession>
<dbReference type="EMBL" id="JALQCW010000072">
    <property type="protein sequence ID" value="MCK9800850.1"/>
    <property type="molecule type" value="Genomic_DNA"/>
</dbReference>
<dbReference type="Pfam" id="PF07484">
    <property type="entry name" value="Collar"/>
    <property type="match status" value="1"/>
</dbReference>
<gene>
    <name evidence="2" type="ORF">M1B34_25000</name>
</gene>
<proteinExistence type="predicted"/>
<sequence>MDAFTGEIRLFPFNFAPMDWAYCDGSTLSIQQYPALYSILGNIYGGTPGQNFQLPNLNGRAAMGAGNGPGLTQRPLGTAVGADVVTLLPGNIAPHTHALQVKDGTDSTSSLDEPNTSAYLSQPRNIRLYNTTAPVAGSPTLAVGTVGSTGQLTPGSSAPRSTVQPFLTLAYCICLNGEYPSRP</sequence>
<feature type="domain" description="Phage tail collar" evidence="1">
    <location>
        <begin position="6"/>
        <end position="61"/>
    </location>
</feature>
<reference evidence="2 3" key="2">
    <citation type="journal article" date="2023" name="Plant Pathol.">
        <title>Dismantling and reorganizing Pseudomonas marginalis sensu#lato.</title>
        <authorList>
            <person name="Sawada H."/>
            <person name="Fujikawa T."/>
            <person name="Satou M."/>
        </authorList>
    </citation>
    <scope>NUCLEOTIDE SEQUENCE [LARGE SCALE GENOMIC DNA]</scope>
    <source>
        <strain evidence="2 3">MAFF 302030</strain>
    </source>
</reference>
<dbReference type="Gene3D" id="3.90.1340.10">
    <property type="entry name" value="Phage tail collar domain"/>
    <property type="match status" value="1"/>
</dbReference>
<dbReference type="SUPFAM" id="SSF88874">
    <property type="entry name" value="Receptor-binding domain of short tail fibre protein gp12"/>
    <property type="match status" value="1"/>
</dbReference>
<dbReference type="AlphaFoldDB" id="A0A9X1YZ75"/>
<organism evidence="2 3">
    <name type="scientific">Pseudomonas morbosilactucae</name>
    <dbReference type="NCBI Taxonomy" id="2938197"/>
    <lineage>
        <taxon>Bacteria</taxon>
        <taxon>Pseudomonadati</taxon>
        <taxon>Pseudomonadota</taxon>
        <taxon>Gammaproteobacteria</taxon>
        <taxon>Pseudomonadales</taxon>
        <taxon>Pseudomonadaceae</taxon>
        <taxon>Pseudomonas</taxon>
    </lineage>
</organism>
<dbReference type="InterPro" id="IPR011083">
    <property type="entry name" value="Phage_tail_collar_dom"/>
</dbReference>